<sequence>MLLLNSYPHQDFLLTINKPLTLWIGTHEAIVKVRGKNLNYVIFSPITADPNSEILVDKAKQIFWRNQFSALGWFPARIYNIALNPSRYTTVAPESDESTLWRVMPFEYCLSNGLILQKKRPAYHQVVYAKRTMMAPDQCERLMESADLLTTPNAPQELQWLKQSEFD</sequence>
<evidence type="ECO:0000313" key="2">
    <source>
        <dbReference type="Proteomes" id="UP000199766"/>
    </source>
</evidence>
<dbReference type="EMBL" id="FOGD01000007">
    <property type="protein sequence ID" value="SER33859.1"/>
    <property type="molecule type" value="Genomic_DNA"/>
</dbReference>
<gene>
    <name evidence="1" type="ORF">SAMN02982919_02173</name>
</gene>
<dbReference type="Proteomes" id="UP000199766">
    <property type="component" value="Unassembled WGS sequence"/>
</dbReference>
<accession>A0A1H9NE04</accession>
<protein>
    <submittedName>
        <fullName evidence="1">Uncharacterized protein</fullName>
    </submittedName>
</protein>
<keyword evidence="2" id="KW-1185">Reference proteome</keyword>
<organism evidence="1 2">
    <name type="scientific">Giesbergeria anulus</name>
    <dbReference type="NCBI Taxonomy" id="180197"/>
    <lineage>
        <taxon>Bacteria</taxon>
        <taxon>Pseudomonadati</taxon>
        <taxon>Pseudomonadota</taxon>
        <taxon>Betaproteobacteria</taxon>
        <taxon>Burkholderiales</taxon>
        <taxon>Comamonadaceae</taxon>
        <taxon>Giesbergeria</taxon>
    </lineage>
</organism>
<dbReference type="AlphaFoldDB" id="A0A1H9NE04"/>
<proteinExistence type="predicted"/>
<reference evidence="1 2" key="1">
    <citation type="submission" date="2016-10" db="EMBL/GenBank/DDBJ databases">
        <authorList>
            <person name="de Groot N.N."/>
        </authorList>
    </citation>
    <scope>NUCLEOTIDE SEQUENCE [LARGE SCALE GENOMIC DNA]</scope>
    <source>
        <strain evidence="1 2">ATCC 35958</strain>
    </source>
</reference>
<dbReference type="RefSeq" id="WP_143059622.1">
    <property type="nucleotide sequence ID" value="NZ_FOGD01000007.1"/>
</dbReference>
<name>A0A1H9NE04_9BURK</name>
<evidence type="ECO:0000313" key="1">
    <source>
        <dbReference type="EMBL" id="SER33859.1"/>
    </source>
</evidence>